<evidence type="ECO:0000313" key="1">
    <source>
        <dbReference type="EMBL" id="KAF9650116.1"/>
    </source>
</evidence>
<name>A0ACB6ZLU5_THEGA</name>
<gene>
    <name evidence="1" type="ORF">BDM02DRAFT_3155014</name>
</gene>
<comment type="caution">
    <text evidence="1">The sequence shown here is derived from an EMBL/GenBank/DDBJ whole genome shotgun (WGS) entry which is preliminary data.</text>
</comment>
<keyword evidence="2" id="KW-1185">Reference proteome</keyword>
<dbReference type="EMBL" id="MU117988">
    <property type="protein sequence ID" value="KAF9650116.1"/>
    <property type="molecule type" value="Genomic_DNA"/>
</dbReference>
<evidence type="ECO:0000313" key="2">
    <source>
        <dbReference type="Proteomes" id="UP000886501"/>
    </source>
</evidence>
<reference evidence="1" key="1">
    <citation type="submission" date="2019-10" db="EMBL/GenBank/DDBJ databases">
        <authorList>
            <consortium name="DOE Joint Genome Institute"/>
            <person name="Kuo A."/>
            <person name="Miyauchi S."/>
            <person name="Kiss E."/>
            <person name="Drula E."/>
            <person name="Kohler A."/>
            <person name="Sanchez-Garcia M."/>
            <person name="Andreopoulos B."/>
            <person name="Barry K.W."/>
            <person name="Bonito G."/>
            <person name="Buee M."/>
            <person name="Carver A."/>
            <person name="Chen C."/>
            <person name="Cichocki N."/>
            <person name="Clum A."/>
            <person name="Culley D."/>
            <person name="Crous P.W."/>
            <person name="Fauchery L."/>
            <person name="Girlanda M."/>
            <person name="Hayes R."/>
            <person name="Keri Z."/>
            <person name="Labutti K."/>
            <person name="Lipzen A."/>
            <person name="Lombard V."/>
            <person name="Magnuson J."/>
            <person name="Maillard F."/>
            <person name="Morin E."/>
            <person name="Murat C."/>
            <person name="Nolan M."/>
            <person name="Ohm R."/>
            <person name="Pangilinan J."/>
            <person name="Pereira M."/>
            <person name="Perotto S."/>
            <person name="Peter M."/>
            <person name="Riley R."/>
            <person name="Sitrit Y."/>
            <person name="Stielow B."/>
            <person name="Szollosi G."/>
            <person name="Zifcakova L."/>
            <person name="Stursova M."/>
            <person name="Spatafora J.W."/>
            <person name="Tedersoo L."/>
            <person name="Vaario L.-M."/>
            <person name="Yamada A."/>
            <person name="Yan M."/>
            <person name="Wang P."/>
            <person name="Xu J."/>
            <person name="Bruns T."/>
            <person name="Baldrian P."/>
            <person name="Vilgalys R."/>
            <person name="Henrissat B."/>
            <person name="Grigoriev I.V."/>
            <person name="Hibbett D."/>
            <person name="Nagy L.G."/>
            <person name="Martin F.M."/>
        </authorList>
    </citation>
    <scope>NUCLEOTIDE SEQUENCE</scope>
    <source>
        <strain evidence="1">P2</strain>
    </source>
</reference>
<organism evidence="1 2">
    <name type="scientific">Thelephora ganbajun</name>
    <name type="common">Ganba fungus</name>
    <dbReference type="NCBI Taxonomy" id="370292"/>
    <lineage>
        <taxon>Eukaryota</taxon>
        <taxon>Fungi</taxon>
        <taxon>Dikarya</taxon>
        <taxon>Basidiomycota</taxon>
        <taxon>Agaricomycotina</taxon>
        <taxon>Agaricomycetes</taxon>
        <taxon>Thelephorales</taxon>
        <taxon>Thelephoraceae</taxon>
        <taxon>Thelephora</taxon>
    </lineage>
</organism>
<proteinExistence type="predicted"/>
<accession>A0ACB6ZLU5</accession>
<protein>
    <submittedName>
        <fullName evidence="1">Zf-DNL-domain-containing protein</fullName>
    </submittedName>
</protein>
<reference evidence="1" key="2">
    <citation type="journal article" date="2020" name="Nat. Commun.">
        <title>Large-scale genome sequencing of mycorrhizal fungi provides insights into the early evolution of symbiotic traits.</title>
        <authorList>
            <person name="Miyauchi S."/>
            <person name="Kiss E."/>
            <person name="Kuo A."/>
            <person name="Drula E."/>
            <person name="Kohler A."/>
            <person name="Sanchez-Garcia M."/>
            <person name="Morin E."/>
            <person name="Andreopoulos B."/>
            <person name="Barry K.W."/>
            <person name="Bonito G."/>
            <person name="Buee M."/>
            <person name="Carver A."/>
            <person name="Chen C."/>
            <person name="Cichocki N."/>
            <person name="Clum A."/>
            <person name="Culley D."/>
            <person name="Crous P.W."/>
            <person name="Fauchery L."/>
            <person name="Girlanda M."/>
            <person name="Hayes R.D."/>
            <person name="Keri Z."/>
            <person name="LaButti K."/>
            <person name="Lipzen A."/>
            <person name="Lombard V."/>
            <person name="Magnuson J."/>
            <person name="Maillard F."/>
            <person name="Murat C."/>
            <person name="Nolan M."/>
            <person name="Ohm R.A."/>
            <person name="Pangilinan J."/>
            <person name="Pereira M.F."/>
            <person name="Perotto S."/>
            <person name="Peter M."/>
            <person name="Pfister S."/>
            <person name="Riley R."/>
            <person name="Sitrit Y."/>
            <person name="Stielow J.B."/>
            <person name="Szollosi G."/>
            <person name="Zifcakova L."/>
            <person name="Stursova M."/>
            <person name="Spatafora J.W."/>
            <person name="Tedersoo L."/>
            <person name="Vaario L.M."/>
            <person name="Yamada A."/>
            <person name="Yan M."/>
            <person name="Wang P."/>
            <person name="Xu J."/>
            <person name="Bruns T."/>
            <person name="Baldrian P."/>
            <person name="Vilgalys R."/>
            <person name="Dunand C."/>
            <person name="Henrissat B."/>
            <person name="Grigoriev I.V."/>
            <person name="Hibbett D."/>
            <person name="Nagy L.G."/>
            <person name="Martin F.M."/>
        </authorList>
    </citation>
    <scope>NUCLEOTIDE SEQUENCE</scope>
    <source>
        <strain evidence="1">P2</strain>
    </source>
</reference>
<sequence length="111" mass="12711">MAFLVVSSPSRPTVLLRLDEPKYSLTFTCKVPECDERTSHMFSKRAYHHGIVIIQCPKCKNRHLIADNLGWFKDERTGQGSLQNIEEIMRSRGQQVTRGRLDASGVVEYTE</sequence>
<dbReference type="Proteomes" id="UP000886501">
    <property type="component" value="Unassembled WGS sequence"/>
</dbReference>